<evidence type="ECO:0000313" key="2">
    <source>
        <dbReference type="Proteomes" id="UP001645038"/>
    </source>
</evidence>
<dbReference type="EMBL" id="RRZB01000044">
    <property type="protein sequence ID" value="MBE0464739.1"/>
    <property type="molecule type" value="Genomic_DNA"/>
</dbReference>
<organism evidence="1 2">
    <name type="scientific">Halomonas colorata</name>
    <dbReference type="NCBI Taxonomy" id="2742615"/>
    <lineage>
        <taxon>Bacteria</taxon>
        <taxon>Pseudomonadati</taxon>
        <taxon>Pseudomonadota</taxon>
        <taxon>Gammaproteobacteria</taxon>
        <taxon>Oceanospirillales</taxon>
        <taxon>Halomonadaceae</taxon>
        <taxon>Halomonas</taxon>
    </lineage>
</organism>
<dbReference type="RefSeq" id="WP_192539198.1">
    <property type="nucleotide sequence ID" value="NZ_RRZB01000044.1"/>
</dbReference>
<sequence>MSKEFVSVEDIGTEHHGYAPSSVIAGSASATIFVDGKLVGLTGHSVNRGGVVIGSGSGGGT</sequence>
<reference evidence="1 2" key="1">
    <citation type="submission" date="2020-07" db="EMBL/GenBank/DDBJ databases">
        <title>Halophilic bacteria isolated from french cheeses.</title>
        <authorList>
            <person name="Kothe C.I."/>
            <person name="Farah-Kraiem B."/>
            <person name="Renault P."/>
            <person name="Dridi B."/>
        </authorList>
    </citation>
    <scope>NUCLEOTIDE SEQUENCE [LARGE SCALE GENOMIC DNA]</scope>
    <source>
        <strain evidence="1 2">FME20</strain>
    </source>
</reference>
<gene>
    <name evidence="1" type="ORF">EI547_14960</name>
</gene>
<protein>
    <submittedName>
        <fullName evidence="1">Uncharacterized protein</fullName>
    </submittedName>
</protein>
<name>A0ABR9G1F1_9GAMM</name>
<keyword evidence="2" id="KW-1185">Reference proteome</keyword>
<dbReference type="Proteomes" id="UP001645038">
    <property type="component" value="Unassembled WGS sequence"/>
</dbReference>
<accession>A0ABR9G1F1</accession>
<evidence type="ECO:0000313" key="1">
    <source>
        <dbReference type="EMBL" id="MBE0464739.1"/>
    </source>
</evidence>
<proteinExistence type="predicted"/>
<comment type="caution">
    <text evidence="1">The sequence shown here is derived from an EMBL/GenBank/DDBJ whole genome shotgun (WGS) entry which is preliminary data.</text>
</comment>